<dbReference type="GO" id="GO:0003700">
    <property type="term" value="F:DNA-binding transcription factor activity"/>
    <property type="evidence" value="ECO:0007669"/>
    <property type="project" value="InterPro"/>
</dbReference>
<accession>A0A0B0EIB3</accession>
<dbReference type="InterPro" id="IPR036388">
    <property type="entry name" value="WH-like_DNA-bd_sf"/>
</dbReference>
<reference evidence="2 3" key="1">
    <citation type="submission" date="2014-10" db="EMBL/GenBank/DDBJ databases">
        <title>Draft genome of anammox bacterium scalindua brodae, obtained using differential coverage binning of sequence data from two enrichment reactors.</title>
        <authorList>
            <person name="Speth D.R."/>
            <person name="Russ L."/>
            <person name="Kartal B."/>
            <person name="Op den Camp H.J."/>
            <person name="Dutilh B.E."/>
            <person name="Jetten M.S."/>
        </authorList>
    </citation>
    <scope>NUCLEOTIDE SEQUENCE [LARGE SCALE GENOMIC DNA]</scope>
    <source>
        <strain evidence="2">RU1</strain>
    </source>
</reference>
<dbReference type="AlphaFoldDB" id="A0A0B0EIB3"/>
<organism evidence="2 3">
    <name type="scientific">Candidatus Scalindua brodae</name>
    <dbReference type="NCBI Taxonomy" id="237368"/>
    <lineage>
        <taxon>Bacteria</taxon>
        <taxon>Pseudomonadati</taxon>
        <taxon>Planctomycetota</taxon>
        <taxon>Candidatus Brocadiia</taxon>
        <taxon>Candidatus Brocadiales</taxon>
        <taxon>Candidatus Scalinduaceae</taxon>
        <taxon>Candidatus Scalindua</taxon>
    </lineage>
</organism>
<dbReference type="InterPro" id="IPR036390">
    <property type="entry name" value="WH_DNA-bd_sf"/>
</dbReference>
<proteinExistence type="predicted"/>
<comment type="caution">
    <text evidence="2">The sequence shown here is derived from an EMBL/GenBank/DDBJ whole genome shotgun (WGS) entry which is preliminary data.</text>
</comment>
<name>A0A0B0EIB3_9BACT</name>
<dbReference type="InterPro" id="IPR000485">
    <property type="entry name" value="AsnC-type_HTH_dom"/>
</dbReference>
<dbReference type="InterPro" id="IPR000835">
    <property type="entry name" value="HTH_MarR-typ"/>
</dbReference>
<evidence type="ECO:0000259" key="1">
    <source>
        <dbReference type="SMART" id="SM00347"/>
    </source>
</evidence>
<feature type="domain" description="HTH marR-type" evidence="1">
    <location>
        <begin position="4"/>
        <end position="99"/>
    </location>
</feature>
<dbReference type="Proteomes" id="UP000030652">
    <property type="component" value="Unassembled WGS sequence"/>
</dbReference>
<dbReference type="GO" id="GO:0043565">
    <property type="term" value="F:sequence-specific DNA binding"/>
    <property type="evidence" value="ECO:0007669"/>
    <property type="project" value="InterPro"/>
</dbReference>
<evidence type="ECO:0000313" key="2">
    <source>
        <dbReference type="EMBL" id="KHE90425.1"/>
    </source>
</evidence>
<dbReference type="Gene3D" id="1.10.10.10">
    <property type="entry name" value="Winged helix-like DNA-binding domain superfamily/Winged helix DNA-binding domain"/>
    <property type="match status" value="1"/>
</dbReference>
<dbReference type="SMART" id="SM00347">
    <property type="entry name" value="HTH_MARR"/>
    <property type="match status" value="1"/>
</dbReference>
<dbReference type="EMBL" id="JRYO01000264">
    <property type="protein sequence ID" value="KHE90425.1"/>
    <property type="molecule type" value="Genomic_DNA"/>
</dbReference>
<dbReference type="Pfam" id="PF13412">
    <property type="entry name" value="HTH_24"/>
    <property type="match status" value="1"/>
</dbReference>
<protein>
    <recommendedName>
        <fullName evidence="1">HTH marR-type domain-containing protein</fullName>
    </recommendedName>
</protein>
<evidence type="ECO:0000313" key="3">
    <source>
        <dbReference type="Proteomes" id="UP000030652"/>
    </source>
</evidence>
<gene>
    <name evidence="2" type="ORF">SCABRO_03808</name>
</gene>
<sequence length="198" mass="22707">MIPMKEKSGNLDIRELEILERLENNGHLTQRDLSKEVGIALGLVNHLLKKMVKKGWIKIKNIDAKKIRYLITPEGAREKSSLLYKRVESTIHFYLEAKRVIKDKVIHLKNEGIEDVSIYGINHISEVLFIVLKELELELACVVDNNSAGKDWFGYKVINIDQFVKSNTSVLILASFAKEEIDCFCKEQEGVKVVVLRE</sequence>
<dbReference type="SUPFAM" id="SSF46785">
    <property type="entry name" value="Winged helix' DNA-binding domain"/>
    <property type="match status" value="1"/>
</dbReference>
<dbReference type="PRINTS" id="PR00033">
    <property type="entry name" value="HTHASNC"/>
</dbReference>
<dbReference type="eggNOG" id="COG1846">
    <property type="taxonomic scope" value="Bacteria"/>
</dbReference>